<name>A0A5B8IWA1_9RHOB</name>
<dbReference type="Pfam" id="PF03358">
    <property type="entry name" value="FMN_red"/>
    <property type="match status" value="1"/>
</dbReference>
<dbReference type="InterPro" id="IPR050712">
    <property type="entry name" value="NAD(P)H-dep_reductase"/>
</dbReference>
<evidence type="ECO:0000313" key="2">
    <source>
        <dbReference type="EMBL" id="QDY68798.1"/>
    </source>
</evidence>
<dbReference type="GO" id="GO:0016491">
    <property type="term" value="F:oxidoreductase activity"/>
    <property type="evidence" value="ECO:0007669"/>
    <property type="project" value="InterPro"/>
</dbReference>
<dbReference type="InterPro" id="IPR005025">
    <property type="entry name" value="FMN_Rdtase-like_dom"/>
</dbReference>
<organism evidence="2 3">
    <name type="scientific">Qingshengfaniella alkalisoli</name>
    <dbReference type="NCBI Taxonomy" id="2599296"/>
    <lineage>
        <taxon>Bacteria</taxon>
        <taxon>Pseudomonadati</taxon>
        <taxon>Pseudomonadota</taxon>
        <taxon>Alphaproteobacteria</taxon>
        <taxon>Rhodobacterales</taxon>
        <taxon>Paracoccaceae</taxon>
        <taxon>Qingshengfaniella</taxon>
    </lineage>
</organism>
<dbReference type="RefSeq" id="WP_146363781.1">
    <property type="nucleotide sequence ID" value="NZ_CP042261.1"/>
</dbReference>
<dbReference type="AlphaFoldDB" id="A0A5B8IWA1"/>
<accession>A0A5B8IWA1</accession>
<dbReference type="OrthoDB" id="9812295at2"/>
<evidence type="ECO:0000259" key="1">
    <source>
        <dbReference type="Pfam" id="PF03358"/>
    </source>
</evidence>
<protein>
    <submittedName>
        <fullName evidence="2">NAD(P)H-dependent oxidoreductase</fullName>
    </submittedName>
</protein>
<dbReference type="PANTHER" id="PTHR30543">
    <property type="entry name" value="CHROMATE REDUCTASE"/>
    <property type="match status" value="1"/>
</dbReference>
<dbReference type="SUPFAM" id="SSF52218">
    <property type="entry name" value="Flavoproteins"/>
    <property type="match status" value="1"/>
</dbReference>
<dbReference type="GO" id="GO:0010181">
    <property type="term" value="F:FMN binding"/>
    <property type="evidence" value="ECO:0007669"/>
    <property type="project" value="TreeGrafter"/>
</dbReference>
<proteinExistence type="predicted"/>
<dbReference type="PANTHER" id="PTHR30543:SF21">
    <property type="entry name" value="NAD(P)H-DEPENDENT FMN REDUCTASE LOT6"/>
    <property type="match status" value="1"/>
</dbReference>
<feature type="domain" description="NADPH-dependent FMN reductase-like" evidence="1">
    <location>
        <begin position="3"/>
        <end position="146"/>
    </location>
</feature>
<dbReference type="GO" id="GO:0005829">
    <property type="term" value="C:cytosol"/>
    <property type="evidence" value="ECO:0007669"/>
    <property type="project" value="TreeGrafter"/>
</dbReference>
<evidence type="ECO:0000313" key="3">
    <source>
        <dbReference type="Proteomes" id="UP000318483"/>
    </source>
</evidence>
<dbReference type="InterPro" id="IPR029039">
    <property type="entry name" value="Flavoprotein-like_sf"/>
</dbReference>
<keyword evidence="3" id="KW-1185">Reference proteome</keyword>
<dbReference type="Proteomes" id="UP000318483">
    <property type="component" value="Chromosome"/>
</dbReference>
<sequence length="191" mass="21163">MAKIAVLVGSLRQDSINRKLAQAIDTLAGDRLEFDYVDLSQLPHYNEELWADAPRSVLDLKQKIDDTDGVLFVTPEFNRSYPGILKDAIDWATRPWGDNSWLNKPAAVIGTSPGAIGAAVGQRELKTIVSAVGTALMAQPEVYFQFKPELFDDTGAVVNPDTETFLNGWIDRFAEWINRTGVRPEKLEVAS</sequence>
<gene>
    <name evidence="2" type="ORF">FPZ52_03570</name>
</gene>
<reference evidence="2 3" key="1">
    <citation type="submission" date="2019-07" db="EMBL/GenBank/DDBJ databases">
        <title>Litoreibacter alkalisoli sp. nov., isolated from saline-alkaline soil.</title>
        <authorList>
            <person name="Wang S."/>
            <person name="Xu L."/>
            <person name="Xing Y.-T."/>
            <person name="Sun J.-Q."/>
        </authorList>
    </citation>
    <scope>NUCLEOTIDE SEQUENCE [LARGE SCALE GENOMIC DNA]</scope>
    <source>
        <strain evidence="2 3">LN3S51</strain>
    </source>
</reference>
<dbReference type="EMBL" id="CP042261">
    <property type="protein sequence ID" value="QDY68798.1"/>
    <property type="molecule type" value="Genomic_DNA"/>
</dbReference>
<dbReference type="KEGG" id="lit:FPZ52_03570"/>
<dbReference type="Gene3D" id="3.40.50.360">
    <property type="match status" value="1"/>
</dbReference>